<protein>
    <submittedName>
        <fullName evidence="3">Uncharacterized protein LOC123393940 isoform X1</fullName>
    </submittedName>
</protein>
<proteinExistence type="predicted"/>
<feature type="region of interest" description="Disordered" evidence="1">
    <location>
        <begin position="53"/>
        <end position="147"/>
    </location>
</feature>
<keyword evidence="2" id="KW-1185">Reference proteome</keyword>
<dbReference type="AlphaFoldDB" id="A0A8U0VA86"/>
<evidence type="ECO:0000313" key="3">
    <source>
        <dbReference type="RefSeq" id="XP_044943241.1"/>
    </source>
</evidence>
<evidence type="ECO:0000313" key="2">
    <source>
        <dbReference type="Proteomes" id="UP000000715"/>
    </source>
</evidence>
<organism evidence="2 3">
    <name type="scientific">Mustela putorius furo</name>
    <name type="common">European domestic ferret</name>
    <name type="synonym">Mustela furo</name>
    <dbReference type="NCBI Taxonomy" id="9669"/>
    <lineage>
        <taxon>Eukaryota</taxon>
        <taxon>Metazoa</taxon>
        <taxon>Chordata</taxon>
        <taxon>Craniata</taxon>
        <taxon>Vertebrata</taxon>
        <taxon>Euteleostomi</taxon>
        <taxon>Mammalia</taxon>
        <taxon>Eutheria</taxon>
        <taxon>Laurasiatheria</taxon>
        <taxon>Carnivora</taxon>
        <taxon>Caniformia</taxon>
        <taxon>Musteloidea</taxon>
        <taxon>Mustelidae</taxon>
        <taxon>Mustelinae</taxon>
        <taxon>Mustela</taxon>
    </lineage>
</organism>
<feature type="compositionally biased region" description="Basic and acidic residues" evidence="1">
    <location>
        <begin position="82"/>
        <end position="99"/>
    </location>
</feature>
<name>A0A8U0VA86_MUSPF</name>
<dbReference type="GeneID" id="123393940"/>
<dbReference type="Proteomes" id="UP000000715">
    <property type="component" value="Unplaced"/>
</dbReference>
<accession>A0A8U0VA86</accession>
<sequence length="147" mass="16500">MGVFQQRTLSFHSGQSLHLENVNAGWTVHGGYDFLRALGTPVLRNVSRFQQWPRAQSVHHQRDREDGALQSAFHPGCSSDTGHPRDCHPGHDPNTERKTAGPCGRNQKQKRRSGVQWKFSEPCLRAARAPSTSSKAPQKHILFPQET</sequence>
<evidence type="ECO:0000256" key="1">
    <source>
        <dbReference type="SAM" id="MobiDB-lite"/>
    </source>
</evidence>
<dbReference type="RefSeq" id="XP_044943241.1">
    <property type="nucleotide sequence ID" value="XM_045087306.1"/>
</dbReference>
<gene>
    <name evidence="3" type="primary">LOC123393940</name>
</gene>
<reference evidence="3" key="1">
    <citation type="submission" date="2025-08" db="UniProtKB">
        <authorList>
            <consortium name="RefSeq"/>
        </authorList>
    </citation>
    <scope>IDENTIFICATION</scope>
    <source>
        <tissue evidence="3">Brain</tissue>
    </source>
</reference>